<dbReference type="RefSeq" id="WP_284187351.1">
    <property type="nucleotide sequence ID" value="NZ_BSPX01000016.1"/>
</dbReference>
<accession>A0ABQ6F9K0</accession>
<sequence length="102" mass="10410">MTVIPDELCVGIVASENACEVAELDASSVPEPVEFPTSPLGRAALRVYLAGQGRPLRLAVSGDAAMGMAFAVGPTANCNTYIVAPGVADHPVALARYAARAV</sequence>
<protein>
    <submittedName>
        <fullName evidence="1">Uncharacterized protein</fullName>
    </submittedName>
</protein>
<evidence type="ECO:0000313" key="2">
    <source>
        <dbReference type="Proteomes" id="UP001157167"/>
    </source>
</evidence>
<dbReference type="EMBL" id="BSPX01000016">
    <property type="protein sequence ID" value="GLT21974.1"/>
    <property type="molecule type" value="Genomic_DNA"/>
</dbReference>
<dbReference type="Proteomes" id="UP001157167">
    <property type="component" value="Unassembled WGS sequence"/>
</dbReference>
<name>A0ABQ6F9K0_9RHOO</name>
<reference evidence="2" key="1">
    <citation type="journal article" date="2019" name="Int. J. Syst. Evol. Microbiol.">
        <title>The Global Catalogue of Microorganisms (GCM) 10K type strain sequencing project: providing services to taxonomists for standard genome sequencing and annotation.</title>
        <authorList>
            <consortium name="The Broad Institute Genomics Platform"/>
            <consortium name="The Broad Institute Genome Sequencing Center for Infectious Disease"/>
            <person name="Wu L."/>
            <person name="Ma J."/>
        </authorList>
    </citation>
    <scope>NUCLEOTIDE SEQUENCE [LARGE SCALE GENOMIC DNA]</scope>
    <source>
        <strain evidence="2">NBRC 102407</strain>
    </source>
</reference>
<proteinExistence type="predicted"/>
<gene>
    <name evidence="1" type="ORF">GCM10007933_14290</name>
</gene>
<keyword evidence="2" id="KW-1185">Reference proteome</keyword>
<comment type="caution">
    <text evidence="1">The sequence shown here is derived from an EMBL/GenBank/DDBJ whole genome shotgun (WGS) entry which is preliminary data.</text>
</comment>
<evidence type="ECO:0000313" key="1">
    <source>
        <dbReference type="EMBL" id="GLT21974.1"/>
    </source>
</evidence>
<organism evidence="1 2">
    <name type="scientific">Zoogloea oryzae</name>
    <dbReference type="NCBI Taxonomy" id="310767"/>
    <lineage>
        <taxon>Bacteria</taxon>
        <taxon>Pseudomonadati</taxon>
        <taxon>Pseudomonadota</taxon>
        <taxon>Betaproteobacteria</taxon>
        <taxon>Rhodocyclales</taxon>
        <taxon>Zoogloeaceae</taxon>
        <taxon>Zoogloea</taxon>
    </lineage>
</organism>